<gene>
    <name evidence="3" type="ORF">VIBR0546_16506</name>
</gene>
<dbReference type="PANTHER" id="PTHR12526">
    <property type="entry name" value="GLYCOSYLTRANSFERASE"/>
    <property type="match status" value="1"/>
</dbReference>
<reference evidence="3 4" key="1">
    <citation type="journal article" date="2012" name="Int. J. Syst. Evol. Microbiol.">
        <title>Vibrio caribbeanicus sp. nov., isolated from the marine sponge Scleritoderma cyanea.</title>
        <authorList>
            <person name="Hoffmann M."/>
            <person name="Monday S.R."/>
            <person name="Allard M.W."/>
            <person name="Strain E.A."/>
            <person name="Whittaker P."/>
            <person name="Naum M."/>
            <person name="McCarthy P.J."/>
            <person name="Lopez J.V."/>
            <person name="Fischer M."/>
            <person name="Brown E.W."/>
        </authorList>
    </citation>
    <scope>NUCLEOTIDE SEQUENCE [LARGE SCALE GENOMIC DNA]</scope>
    <source>
        <strain evidence="3 4">LMG 20546</strain>
    </source>
</reference>
<dbReference type="eggNOG" id="COG0438">
    <property type="taxonomic scope" value="Bacteria"/>
</dbReference>
<dbReference type="RefSeq" id="WP_006881470.1">
    <property type="nucleotide sequence ID" value="NZ_AEVS01000111.1"/>
</dbReference>
<dbReference type="Gene3D" id="3.40.50.2000">
    <property type="entry name" value="Glycogen Phosphorylase B"/>
    <property type="match status" value="2"/>
</dbReference>
<dbReference type="Pfam" id="PF13439">
    <property type="entry name" value="Glyco_transf_4"/>
    <property type="match status" value="1"/>
</dbReference>
<evidence type="ECO:0000313" key="3">
    <source>
        <dbReference type="EMBL" id="EGA63711.1"/>
    </source>
</evidence>
<dbReference type="AlphaFoldDB" id="E8M059"/>
<dbReference type="EMBL" id="AEVS01000111">
    <property type="protein sequence ID" value="EGA63711.1"/>
    <property type="molecule type" value="Genomic_DNA"/>
</dbReference>
<evidence type="ECO:0000259" key="2">
    <source>
        <dbReference type="Pfam" id="PF13439"/>
    </source>
</evidence>
<organism evidence="3 4">
    <name type="scientific">Vibrio brasiliensis LMG 20546</name>
    <dbReference type="NCBI Taxonomy" id="945543"/>
    <lineage>
        <taxon>Bacteria</taxon>
        <taxon>Pseudomonadati</taxon>
        <taxon>Pseudomonadota</taxon>
        <taxon>Gammaproteobacteria</taxon>
        <taxon>Vibrionales</taxon>
        <taxon>Vibrionaceae</taxon>
        <taxon>Vibrio</taxon>
        <taxon>Vibrio oreintalis group</taxon>
    </lineage>
</organism>
<comment type="caution">
    <text evidence="3">The sequence shown here is derived from an EMBL/GenBank/DDBJ whole genome shotgun (WGS) entry which is preliminary data.</text>
</comment>
<evidence type="ECO:0000259" key="1">
    <source>
        <dbReference type="Pfam" id="PF00534"/>
    </source>
</evidence>
<protein>
    <submittedName>
        <fullName evidence="3">Group 1 glycosyl transferase</fullName>
    </submittedName>
</protein>
<dbReference type="Pfam" id="PF00534">
    <property type="entry name" value="Glycos_transf_1"/>
    <property type="match status" value="1"/>
</dbReference>
<dbReference type="InterPro" id="IPR001296">
    <property type="entry name" value="Glyco_trans_1"/>
</dbReference>
<name>E8M059_9VIBR</name>
<dbReference type="GO" id="GO:1901135">
    <property type="term" value="P:carbohydrate derivative metabolic process"/>
    <property type="evidence" value="ECO:0007669"/>
    <property type="project" value="UniProtKB-ARBA"/>
</dbReference>
<dbReference type="OrthoDB" id="9792269at2"/>
<dbReference type="GO" id="GO:0016757">
    <property type="term" value="F:glycosyltransferase activity"/>
    <property type="evidence" value="ECO:0007669"/>
    <property type="project" value="InterPro"/>
</dbReference>
<accession>E8M059</accession>
<dbReference type="PANTHER" id="PTHR12526:SF627">
    <property type="entry name" value="D-RHAMNOSYLTRANSFERASE WBPZ"/>
    <property type="match status" value="1"/>
</dbReference>
<dbReference type="STRING" id="945543.VIBR0546_16506"/>
<dbReference type="InterPro" id="IPR028098">
    <property type="entry name" value="Glyco_trans_4-like_N"/>
</dbReference>
<proteinExistence type="predicted"/>
<feature type="domain" description="Glycosyltransferase subfamily 4-like N-terminal" evidence="2">
    <location>
        <begin position="15"/>
        <end position="182"/>
    </location>
</feature>
<dbReference type="SUPFAM" id="SSF53756">
    <property type="entry name" value="UDP-Glycosyltransferase/glycogen phosphorylase"/>
    <property type="match status" value="1"/>
</dbReference>
<evidence type="ECO:0000313" key="4">
    <source>
        <dbReference type="Proteomes" id="UP000004371"/>
    </source>
</evidence>
<dbReference type="Proteomes" id="UP000004371">
    <property type="component" value="Unassembled WGS sequence"/>
</dbReference>
<sequence length="393" mass="44089">MSDKIVLMINSLTQGGAERIFVQLVNDFNSQGYKVTAAFLDEATFYKLPDSIETIYLVKGEKESGKVKKFFNLFKAAIRLRKYIKNNNISLVQSHLFRSNYINIIAKILGAGHKAHLVSAVSAKAKYPAGRFLSNLSRTMISFFYRRADLLIFKARAMEKEYINDFHLSNPSIVINNPINTNYVNKERLRTESAKFSFDISRKYIVSVGRFHPDKKQSDLVLAFSELNKTCRDYELIFLGDGPTKSEVEDLACEICAPGTVHFLGSVDNPFVYLNKASIYISTSISEGFPNALVEALCCEVPVISTDCMTGPREILAPGSGDIFLKDTIEVAEYGILVPINNVECLVDAICLLKNEGSDLYSVYKRKAPLRAQDFDSKVINIRYRNSLALGNQ</sequence>
<keyword evidence="4" id="KW-1185">Reference proteome</keyword>
<keyword evidence="3" id="KW-0808">Transferase</keyword>
<feature type="domain" description="Glycosyl transferase family 1" evidence="1">
    <location>
        <begin position="194"/>
        <end position="360"/>
    </location>
</feature>